<dbReference type="AlphaFoldDB" id="A0A164LR98"/>
<organism evidence="1 2">
    <name type="scientific">Daphnia magna</name>
    <dbReference type="NCBI Taxonomy" id="35525"/>
    <lineage>
        <taxon>Eukaryota</taxon>
        <taxon>Metazoa</taxon>
        <taxon>Ecdysozoa</taxon>
        <taxon>Arthropoda</taxon>
        <taxon>Crustacea</taxon>
        <taxon>Branchiopoda</taxon>
        <taxon>Diplostraca</taxon>
        <taxon>Cladocera</taxon>
        <taxon>Anomopoda</taxon>
        <taxon>Daphniidae</taxon>
        <taxon>Daphnia</taxon>
    </lineage>
</organism>
<dbReference type="EMBL" id="LRGB01003123">
    <property type="protein sequence ID" value="KZS04354.1"/>
    <property type="molecule type" value="Genomic_DNA"/>
</dbReference>
<evidence type="ECO:0000313" key="2">
    <source>
        <dbReference type="Proteomes" id="UP000076858"/>
    </source>
</evidence>
<sequence length="43" mass="4943">MPEELDQLDLAGLPEPKTKEQLDEIMRLSHDGLKDGHIHYLLC</sequence>
<comment type="caution">
    <text evidence="1">The sequence shown here is derived from an EMBL/GenBank/DDBJ whole genome shotgun (WGS) entry which is preliminary data.</text>
</comment>
<protein>
    <submittedName>
        <fullName evidence="1">Uncharacterized protein</fullName>
    </submittedName>
</protein>
<dbReference type="Proteomes" id="UP000076858">
    <property type="component" value="Unassembled WGS sequence"/>
</dbReference>
<keyword evidence="2" id="KW-1185">Reference proteome</keyword>
<evidence type="ECO:0000313" key="1">
    <source>
        <dbReference type="EMBL" id="KZS04354.1"/>
    </source>
</evidence>
<accession>A0A164LR98</accession>
<reference evidence="1 2" key="1">
    <citation type="submission" date="2016-03" db="EMBL/GenBank/DDBJ databases">
        <title>EvidentialGene: Evidence-directed Construction of Genes on Genomes.</title>
        <authorList>
            <person name="Gilbert D.G."/>
            <person name="Choi J.-H."/>
            <person name="Mockaitis K."/>
            <person name="Colbourne J."/>
            <person name="Pfrender M."/>
        </authorList>
    </citation>
    <scope>NUCLEOTIDE SEQUENCE [LARGE SCALE GENOMIC DNA]</scope>
    <source>
        <strain evidence="1 2">Xinb3</strain>
        <tissue evidence="1">Complete organism</tissue>
    </source>
</reference>
<gene>
    <name evidence="1" type="ORF">APZ42_032669</name>
</gene>
<proteinExistence type="predicted"/>
<name>A0A164LR98_9CRUS</name>